<evidence type="ECO:0000313" key="4">
    <source>
        <dbReference type="Proteomes" id="UP000321154"/>
    </source>
</evidence>
<dbReference type="OrthoDB" id="9806902at2"/>
<sequence length="225" mass="23411">MVSIPSEIEVRGTVVVLAGQGERIDDFGPLTERLVLDGYRVELFDDVTVDVGAVRAGVRRLLGDPGLPSPRVLLGSDVGATLAASVAAEFPAGLDAVVLAGLVTVRSRRSAPHAMGRPFGDPPSESSGTPALPSGLRLPPARALTLPSLVFHGDGDEVTDVADAVGWASDLPRGAVRIVQHGGHDVVTGVHARTVTASLVLFLERQRSDGPVVVDAFATRPPRET</sequence>
<reference evidence="2 4" key="1">
    <citation type="submission" date="2019-07" db="EMBL/GenBank/DDBJ databases">
        <title>Whole genome shotgun sequence of Frigoribacterium faeni NBRC 103066.</title>
        <authorList>
            <person name="Hosoyama A."/>
            <person name="Uohara A."/>
            <person name="Ohji S."/>
            <person name="Ichikawa N."/>
        </authorList>
    </citation>
    <scope>NUCLEOTIDE SEQUENCE [LARGE SCALE GENOMIC DNA]</scope>
    <source>
        <strain evidence="2 4">NBRC 103066</strain>
    </source>
</reference>
<dbReference type="EMBL" id="JACGWW010000001">
    <property type="protein sequence ID" value="MBA8812761.1"/>
    <property type="molecule type" value="Genomic_DNA"/>
</dbReference>
<dbReference type="RefSeq" id="WP_146853045.1">
    <property type="nucleotide sequence ID" value="NZ_BAAAHR010000002.1"/>
</dbReference>
<proteinExistence type="predicted"/>
<dbReference type="GO" id="GO:0016787">
    <property type="term" value="F:hydrolase activity"/>
    <property type="evidence" value="ECO:0007669"/>
    <property type="project" value="UniProtKB-KW"/>
</dbReference>
<dbReference type="AlphaFoldDB" id="A0A7W3JH94"/>
<gene>
    <name evidence="3" type="ORF">FB463_000985</name>
    <name evidence="2" type="ORF">FFA01_06960</name>
</gene>
<comment type="caution">
    <text evidence="3">The sequence shown here is derived from an EMBL/GenBank/DDBJ whole genome shotgun (WGS) entry which is preliminary data.</text>
</comment>
<reference evidence="3 5" key="2">
    <citation type="submission" date="2020-07" db="EMBL/GenBank/DDBJ databases">
        <title>Sequencing the genomes of 1000 actinobacteria strains.</title>
        <authorList>
            <person name="Klenk H.-P."/>
        </authorList>
    </citation>
    <scope>NUCLEOTIDE SEQUENCE [LARGE SCALE GENOMIC DNA]</scope>
    <source>
        <strain evidence="3 5">DSM 10309</strain>
    </source>
</reference>
<dbReference type="InterPro" id="IPR029058">
    <property type="entry name" value="AB_hydrolase_fold"/>
</dbReference>
<feature type="region of interest" description="Disordered" evidence="1">
    <location>
        <begin position="112"/>
        <end position="135"/>
    </location>
</feature>
<evidence type="ECO:0000313" key="3">
    <source>
        <dbReference type="EMBL" id="MBA8812761.1"/>
    </source>
</evidence>
<dbReference type="EMBL" id="BJUV01000005">
    <property type="protein sequence ID" value="GEK82387.1"/>
    <property type="molecule type" value="Genomic_DNA"/>
</dbReference>
<accession>A0A7W3JH94</accession>
<protein>
    <submittedName>
        <fullName evidence="3">Alpha-beta hydrolase superfamily lysophospholipase</fullName>
    </submittedName>
</protein>
<name>A0A7W3JH94_9MICO</name>
<dbReference type="Proteomes" id="UP000522688">
    <property type="component" value="Unassembled WGS sequence"/>
</dbReference>
<dbReference type="Gene3D" id="3.40.50.1820">
    <property type="entry name" value="alpha/beta hydrolase"/>
    <property type="match status" value="2"/>
</dbReference>
<dbReference type="Proteomes" id="UP000321154">
    <property type="component" value="Unassembled WGS sequence"/>
</dbReference>
<evidence type="ECO:0000313" key="5">
    <source>
        <dbReference type="Proteomes" id="UP000522688"/>
    </source>
</evidence>
<evidence type="ECO:0000256" key="1">
    <source>
        <dbReference type="SAM" id="MobiDB-lite"/>
    </source>
</evidence>
<keyword evidence="3" id="KW-0378">Hydrolase</keyword>
<evidence type="ECO:0000313" key="2">
    <source>
        <dbReference type="EMBL" id="GEK82387.1"/>
    </source>
</evidence>
<organism evidence="3 5">
    <name type="scientific">Frigoribacterium faeni</name>
    <dbReference type="NCBI Taxonomy" id="145483"/>
    <lineage>
        <taxon>Bacteria</taxon>
        <taxon>Bacillati</taxon>
        <taxon>Actinomycetota</taxon>
        <taxon>Actinomycetes</taxon>
        <taxon>Micrococcales</taxon>
        <taxon>Microbacteriaceae</taxon>
        <taxon>Frigoribacterium</taxon>
    </lineage>
</organism>
<dbReference type="SUPFAM" id="SSF53474">
    <property type="entry name" value="alpha/beta-Hydrolases"/>
    <property type="match status" value="1"/>
</dbReference>
<keyword evidence="4" id="KW-1185">Reference proteome</keyword>